<sequence length="321" mass="34544">MRINDVIGGTPIIELTKLDIPDGVRIFAKLEYLNPGGSIKDRIVRYIIDDAERRGALRPGSTIIENTSGNTGTAVAMLAATRGYRAILTMPDKVSREKQEGLRALGAEIVVCPTAAAPNSSDHYVATARRLHAEHPGSFMLNQYDNPLNAEAHFRSTGPEIWAVLRNAITAFVAAGSTGGTVSGTGRYLRSQNPAIEVVLVDPIGSIYHSYFHRGVVDETAIGTYHVEGIGEDHLAACMDFSVLTDVIQVDDRAAFATCRDLARKEGLLCGGSSGANVWGCLQVARRLEPPATLVTVLPDSGAKYMSKIYNDEWIAANGFD</sequence>
<evidence type="ECO:0000256" key="4">
    <source>
        <dbReference type="ARBA" id="ARBA00072081"/>
    </source>
</evidence>
<gene>
    <name evidence="8" type="ORF">GJ689_15135</name>
</gene>
<dbReference type="InterPro" id="IPR050214">
    <property type="entry name" value="Cys_Synth/Cystath_Beta-Synth"/>
</dbReference>
<evidence type="ECO:0000256" key="1">
    <source>
        <dbReference type="ARBA" id="ARBA00001933"/>
    </source>
</evidence>
<dbReference type="CDD" id="cd01561">
    <property type="entry name" value="CBS_like"/>
    <property type="match status" value="1"/>
</dbReference>
<protein>
    <recommendedName>
        <fullName evidence="4">Cysteine synthase B</fullName>
    </recommendedName>
    <alternativeName>
        <fullName evidence="5">O-acetylserine (thiol)-lyase B</fullName>
    </alternativeName>
    <alternativeName>
        <fullName evidence="6">O-acetylserine sulfhydrylase B</fullName>
    </alternativeName>
</protein>
<dbReference type="InterPro" id="IPR036052">
    <property type="entry name" value="TrpB-like_PALP_sf"/>
</dbReference>
<evidence type="ECO:0000256" key="5">
    <source>
        <dbReference type="ARBA" id="ARBA00078257"/>
    </source>
</evidence>
<dbReference type="Pfam" id="PF00291">
    <property type="entry name" value="PALP"/>
    <property type="match status" value="1"/>
</dbReference>
<dbReference type="GO" id="GO:0044272">
    <property type="term" value="P:sulfur compound biosynthetic process"/>
    <property type="evidence" value="ECO:0007669"/>
    <property type="project" value="UniProtKB-ARBA"/>
</dbReference>
<keyword evidence="3" id="KW-0663">Pyridoxal phosphate</keyword>
<organism evidence="8 9">
    <name type="scientific">Rhodoplanes serenus</name>
    <dbReference type="NCBI Taxonomy" id="200615"/>
    <lineage>
        <taxon>Bacteria</taxon>
        <taxon>Pseudomonadati</taxon>
        <taxon>Pseudomonadota</taxon>
        <taxon>Alphaproteobacteria</taxon>
        <taxon>Hyphomicrobiales</taxon>
        <taxon>Nitrobacteraceae</taxon>
        <taxon>Rhodoplanes</taxon>
    </lineage>
</organism>
<dbReference type="PANTHER" id="PTHR10314">
    <property type="entry name" value="CYSTATHIONINE BETA-SYNTHASE"/>
    <property type="match status" value="1"/>
</dbReference>
<feature type="domain" description="Tryptophan synthase beta chain-like PALP" evidence="7">
    <location>
        <begin position="4"/>
        <end position="300"/>
    </location>
</feature>
<proteinExistence type="inferred from homology"/>
<reference evidence="8 9" key="1">
    <citation type="submission" date="2019-11" db="EMBL/GenBank/DDBJ databases">
        <title>Whole-genome sequence of Rhodoplanes serenus DSM 18633, type strain.</title>
        <authorList>
            <person name="Kyndt J.A."/>
            <person name="Meyer T.E."/>
        </authorList>
    </citation>
    <scope>NUCLEOTIDE SEQUENCE [LARGE SCALE GENOMIC DNA]</scope>
    <source>
        <strain evidence="8 9">DSM 18633</strain>
    </source>
</reference>
<dbReference type="SUPFAM" id="SSF53686">
    <property type="entry name" value="Tryptophan synthase beta subunit-like PLP-dependent enzymes"/>
    <property type="match status" value="1"/>
</dbReference>
<dbReference type="InterPro" id="IPR001926">
    <property type="entry name" value="TrpB-like_PALP"/>
</dbReference>
<comment type="cofactor">
    <cofactor evidence="1">
        <name>pyridoxal 5'-phosphate</name>
        <dbReference type="ChEBI" id="CHEBI:597326"/>
    </cofactor>
</comment>
<dbReference type="RefSeq" id="WP_155480221.1">
    <property type="nucleotide sequence ID" value="NZ_WNKV01000011.1"/>
</dbReference>
<evidence type="ECO:0000256" key="3">
    <source>
        <dbReference type="ARBA" id="ARBA00022898"/>
    </source>
</evidence>
<dbReference type="EMBL" id="WNKV01000011">
    <property type="protein sequence ID" value="MTW17538.1"/>
    <property type="molecule type" value="Genomic_DNA"/>
</dbReference>
<accession>A0A9X5AU32</accession>
<dbReference type="FunFam" id="3.40.50.1100:FF:000003">
    <property type="entry name" value="Cystathionine beta-synthase"/>
    <property type="match status" value="1"/>
</dbReference>
<dbReference type="AlphaFoldDB" id="A0A9X5AU32"/>
<evidence type="ECO:0000313" key="9">
    <source>
        <dbReference type="Proteomes" id="UP000438991"/>
    </source>
</evidence>
<dbReference type="Proteomes" id="UP000438991">
    <property type="component" value="Unassembled WGS sequence"/>
</dbReference>
<comment type="similarity">
    <text evidence="2">Belongs to the cysteine synthase/cystathionine beta-synthase family.</text>
</comment>
<evidence type="ECO:0000313" key="8">
    <source>
        <dbReference type="EMBL" id="MTW17538.1"/>
    </source>
</evidence>
<evidence type="ECO:0000256" key="6">
    <source>
        <dbReference type="ARBA" id="ARBA00079153"/>
    </source>
</evidence>
<comment type="caution">
    <text evidence="8">The sequence shown here is derived from an EMBL/GenBank/DDBJ whole genome shotgun (WGS) entry which is preliminary data.</text>
</comment>
<dbReference type="Gene3D" id="3.40.50.1100">
    <property type="match status" value="2"/>
</dbReference>
<evidence type="ECO:0000256" key="2">
    <source>
        <dbReference type="ARBA" id="ARBA00007103"/>
    </source>
</evidence>
<dbReference type="GO" id="GO:0006534">
    <property type="term" value="P:cysteine metabolic process"/>
    <property type="evidence" value="ECO:0007669"/>
    <property type="project" value="UniProtKB-ARBA"/>
</dbReference>
<dbReference type="FunFam" id="3.40.50.1100:FF:000118">
    <property type="entry name" value="Related to CYS4-cystathionine beta-synthase"/>
    <property type="match status" value="1"/>
</dbReference>
<name>A0A9X5AU32_9BRAD</name>
<dbReference type="GO" id="GO:0009069">
    <property type="term" value="P:serine family amino acid metabolic process"/>
    <property type="evidence" value="ECO:0007669"/>
    <property type="project" value="UniProtKB-ARBA"/>
</dbReference>
<evidence type="ECO:0000259" key="7">
    <source>
        <dbReference type="Pfam" id="PF00291"/>
    </source>
</evidence>